<evidence type="ECO:0000256" key="1">
    <source>
        <dbReference type="ARBA" id="ARBA00022722"/>
    </source>
</evidence>
<proteinExistence type="predicted"/>
<dbReference type="Gene3D" id="3.30.420.10">
    <property type="entry name" value="Ribonuclease H-like superfamily/Ribonuclease H"/>
    <property type="match status" value="1"/>
</dbReference>
<evidence type="ECO:0000313" key="4">
    <source>
        <dbReference type="EMBL" id="KGD63358.1"/>
    </source>
</evidence>
<dbReference type="Pfam" id="PF00929">
    <property type="entry name" value="RNase_T"/>
    <property type="match status" value="1"/>
</dbReference>
<dbReference type="RefSeq" id="WP_035234693.1">
    <property type="nucleotide sequence ID" value="NZ_ARXV01000018.1"/>
</dbReference>
<sequence length="255" mass="27667">MGNGRIHLRPSEAAEHGWLNKGQLKAIGLMPGDETPVAGTVWQGQGWYAVFDPEACVPWQRLPGPAQKRRMECAERAKNLLAGDPVILDLETTGLGPSAEIVEIGAVDANGRVLMESLVCPVGAIEVEATEVHGLSLEDVRTAPTWGELASDFSLLVQDRPVVAYNVAFELRLLKQTASLVGVESPVIGSSECVMALFSRWNGEQRPSGGFQWISLADAAAMCRVRSERPHRALSDCLDTLGVLKYMAKRSRGHR</sequence>
<dbReference type="InterPro" id="IPR013520">
    <property type="entry name" value="Ribonucl_H"/>
</dbReference>
<protein>
    <submittedName>
        <fullName evidence="4">Putative transposase</fullName>
    </submittedName>
</protein>
<evidence type="ECO:0000256" key="2">
    <source>
        <dbReference type="ARBA" id="ARBA00022839"/>
    </source>
</evidence>
<dbReference type="GO" id="GO:0008408">
    <property type="term" value="F:3'-5' exonuclease activity"/>
    <property type="evidence" value="ECO:0007669"/>
    <property type="project" value="TreeGrafter"/>
</dbReference>
<keyword evidence="2" id="KW-0378">Hydrolase</keyword>
<dbReference type="PANTHER" id="PTHR30231">
    <property type="entry name" value="DNA POLYMERASE III SUBUNIT EPSILON"/>
    <property type="match status" value="1"/>
</dbReference>
<dbReference type="GO" id="GO:0045004">
    <property type="term" value="P:DNA replication proofreading"/>
    <property type="evidence" value="ECO:0007669"/>
    <property type="project" value="TreeGrafter"/>
</dbReference>
<evidence type="ECO:0000259" key="3">
    <source>
        <dbReference type="SMART" id="SM00479"/>
    </source>
</evidence>
<dbReference type="InterPro" id="IPR012337">
    <property type="entry name" value="RNaseH-like_sf"/>
</dbReference>
<evidence type="ECO:0000313" key="5">
    <source>
        <dbReference type="Proteomes" id="UP000029444"/>
    </source>
</evidence>
<name>A0A095TLM3_9GAMM</name>
<feature type="domain" description="Exonuclease" evidence="3">
    <location>
        <begin position="84"/>
        <end position="253"/>
    </location>
</feature>
<dbReference type="SUPFAM" id="SSF53098">
    <property type="entry name" value="Ribonuclease H-like"/>
    <property type="match status" value="1"/>
</dbReference>
<gene>
    <name evidence="4" type="ORF">Y5S_03344</name>
</gene>
<keyword evidence="2" id="KW-0269">Exonuclease</keyword>
<comment type="caution">
    <text evidence="4">The sequence shown here is derived from an EMBL/GenBank/DDBJ whole genome shotgun (WGS) entry which is preliminary data.</text>
</comment>
<dbReference type="PANTHER" id="PTHR30231:SF41">
    <property type="entry name" value="DNA POLYMERASE III SUBUNIT EPSILON"/>
    <property type="match status" value="1"/>
</dbReference>
<dbReference type="eggNOG" id="COG0847">
    <property type="taxonomic scope" value="Bacteria"/>
</dbReference>
<keyword evidence="5" id="KW-1185">Reference proteome</keyword>
<dbReference type="GO" id="GO:0003676">
    <property type="term" value="F:nucleic acid binding"/>
    <property type="evidence" value="ECO:0007669"/>
    <property type="project" value="InterPro"/>
</dbReference>
<dbReference type="InterPro" id="IPR036397">
    <property type="entry name" value="RNaseH_sf"/>
</dbReference>
<dbReference type="STRING" id="1177154.Y5S_03344"/>
<accession>A0A095TLM3</accession>
<keyword evidence="1" id="KW-0540">Nuclease</keyword>
<organism evidence="4 5">
    <name type="scientific">Alcanivorax nanhaiticus</name>
    <dbReference type="NCBI Taxonomy" id="1177154"/>
    <lineage>
        <taxon>Bacteria</taxon>
        <taxon>Pseudomonadati</taxon>
        <taxon>Pseudomonadota</taxon>
        <taxon>Gammaproteobacteria</taxon>
        <taxon>Oceanospirillales</taxon>
        <taxon>Alcanivoracaceae</taxon>
        <taxon>Alcanivorax</taxon>
    </lineage>
</organism>
<dbReference type="Proteomes" id="UP000029444">
    <property type="component" value="Unassembled WGS sequence"/>
</dbReference>
<dbReference type="GO" id="GO:0005829">
    <property type="term" value="C:cytosol"/>
    <property type="evidence" value="ECO:0007669"/>
    <property type="project" value="TreeGrafter"/>
</dbReference>
<dbReference type="OrthoDB" id="9803913at2"/>
<reference evidence="4 5" key="1">
    <citation type="submission" date="2012-09" db="EMBL/GenBank/DDBJ databases">
        <title>Genome Sequence of alkane-degrading Bacterium Alcanivorax sp. 19-m-6.</title>
        <authorList>
            <person name="Lai Q."/>
            <person name="Shao Z."/>
        </authorList>
    </citation>
    <scope>NUCLEOTIDE SEQUENCE [LARGE SCALE GENOMIC DNA]</scope>
    <source>
        <strain evidence="4 5">19-m-6</strain>
    </source>
</reference>
<dbReference type="EMBL" id="ARXV01000018">
    <property type="protein sequence ID" value="KGD63358.1"/>
    <property type="molecule type" value="Genomic_DNA"/>
</dbReference>
<dbReference type="AlphaFoldDB" id="A0A095TLM3"/>
<dbReference type="SMART" id="SM00479">
    <property type="entry name" value="EXOIII"/>
    <property type="match status" value="1"/>
</dbReference>
<dbReference type="CDD" id="cd06127">
    <property type="entry name" value="DEDDh"/>
    <property type="match status" value="1"/>
</dbReference>